<comment type="caution">
    <text evidence="1">The sequence shown here is derived from an EMBL/GenBank/DDBJ whole genome shotgun (WGS) entry which is preliminary data.</text>
</comment>
<dbReference type="InterPro" id="IPR052924">
    <property type="entry name" value="OsmC/Ohr_hydroprdx_reductase"/>
</dbReference>
<evidence type="ECO:0000313" key="1">
    <source>
        <dbReference type="EMBL" id="GAA2191507.1"/>
    </source>
</evidence>
<sequence>MRNGFSVSSSSEFVNEIRDDAREALFHYHATACFRPGRGLRAWTRPAILGRIKSARRFALDLADGWQDHPADPQPQEHTPLDLALAAVGVCSLKTAIAGGSARGITFDSIEMVVSAEVQPQEEDFLPTARVRRIAYDITTRSDADAGLIEEVTRQILDRSPNHRTVKDTTELHFHAGERELGWSPAAIPAGTSGGRTVRRHVKWISGTQFESAGLDADGCRLPLRVDEAKQFAGVDWAPNPQEYVVLALAAELASLAAREQKAATGSAGTWSVHAHGLLDLRGLMLVDPAAAVGFQTIGCTVDRPAGLGADEADRYFRTAVERSALVELLALPHPVEVRLSSDERETLRAAAGR</sequence>
<gene>
    <name evidence="1" type="ORF">GCM10009787_05120</name>
</gene>
<dbReference type="InterPro" id="IPR015946">
    <property type="entry name" value="KH_dom-like_a/b"/>
</dbReference>
<evidence type="ECO:0008006" key="3">
    <source>
        <dbReference type="Google" id="ProtNLM"/>
    </source>
</evidence>
<protein>
    <recommendedName>
        <fullName evidence="3">OsmC-like protein</fullName>
    </recommendedName>
</protein>
<dbReference type="InterPro" id="IPR036102">
    <property type="entry name" value="OsmC/Ohrsf"/>
</dbReference>
<dbReference type="Proteomes" id="UP001501391">
    <property type="component" value="Unassembled WGS sequence"/>
</dbReference>
<dbReference type="EMBL" id="BAAAOQ010000002">
    <property type="protein sequence ID" value="GAA2191507.1"/>
    <property type="molecule type" value="Genomic_DNA"/>
</dbReference>
<keyword evidence="2" id="KW-1185">Reference proteome</keyword>
<accession>A0ABN3BA15</accession>
<dbReference type="PANTHER" id="PTHR35368">
    <property type="entry name" value="HYDROPEROXIDE REDUCTASE"/>
    <property type="match status" value="1"/>
</dbReference>
<dbReference type="PANTHER" id="PTHR35368:SF1">
    <property type="entry name" value="HYDROPEROXIDE REDUCTASE"/>
    <property type="match status" value="1"/>
</dbReference>
<evidence type="ECO:0000313" key="2">
    <source>
        <dbReference type="Proteomes" id="UP001501391"/>
    </source>
</evidence>
<dbReference type="SUPFAM" id="SSF82784">
    <property type="entry name" value="OsmC-like"/>
    <property type="match status" value="2"/>
</dbReference>
<dbReference type="Gene3D" id="3.30.300.20">
    <property type="match status" value="2"/>
</dbReference>
<organism evidence="1 2">
    <name type="scientific">Streptomyces bangladeshensis</name>
    <dbReference type="NCBI Taxonomy" id="295352"/>
    <lineage>
        <taxon>Bacteria</taxon>
        <taxon>Bacillati</taxon>
        <taxon>Actinomycetota</taxon>
        <taxon>Actinomycetes</taxon>
        <taxon>Kitasatosporales</taxon>
        <taxon>Streptomycetaceae</taxon>
        <taxon>Streptomyces</taxon>
    </lineage>
</organism>
<name>A0ABN3BA15_9ACTN</name>
<reference evidence="1 2" key="1">
    <citation type="journal article" date="2019" name="Int. J. Syst. Evol. Microbiol.">
        <title>The Global Catalogue of Microorganisms (GCM) 10K type strain sequencing project: providing services to taxonomists for standard genome sequencing and annotation.</title>
        <authorList>
            <consortium name="The Broad Institute Genomics Platform"/>
            <consortium name="The Broad Institute Genome Sequencing Center for Infectious Disease"/>
            <person name="Wu L."/>
            <person name="Ma J."/>
        </authorList>
    </citation>
    <scope>NUCLEOTIDE SEQUENCE [LARGE SCALE GENOMIC DNA]</scope>
    <source>
        <strain evidence="1 2">JCM 14924</strain>
    </source>
</reference>
<dbReference type="Pfam" id="PF02566">
    <property type="entry name" value="OsmC"/>
    <property type="match status" value="1"/>
</dbReference>
<dbReference type="RefSeq" id="WP_346161967.1">
    <property type="nucleotide sequence ID" value="NZ_BAAAOQ010000002.1"/>
</dbReference>
<dbReference type="InterPro" id="IPR003718">
    <property type="entry name" value="OsmC/Ohr_fam"/>
</dbReference>
<proteinExistence type="predicted"/>